<evidence type="ECO:0000313" key="4">
    <source>
        <dbReference type="Proteomes" id="UP000015101"/>
    </source>
</evidence>
<evidence type="ECO:0000256" key="1">
    <source>
        <dbReference type="SAM" id="MobiDB-lite"/>
    </source>
</evidence>
<dbReference type="KEGG" id="hro:HELRODRAFT_165311"/>
<gene>
    <name evidence="3" type="primary">20200958</name>
    <name evidence="2" type="ORF">HELRODRAFT_165311</name>
</gene>
<dbReference type="EMBL" id="AMQM01002017">
    <property type="status" value="NOT_ANNOTATED_CDS"/>
    <property type="molecule type" value="Genomic_DNA"/>
</dbReference>
<dbReference type="HOGENOM" id="CLU_901024_0_0_1"/>
<protein>
    <submittedName>
        <fullName evidence="2 3">Uncharacterized protein</fullName>
    </submittedName>
</protein>
<dbReference type="GeneID" id="20200958"/>
<dbReference type="EnsemblMetazoa" id="HelroT165311">
    <property type="protein sequence ID" value="HelroP165311"/>
    <property type="gene ID" value="HelroG165311"/>
</dbReference>
<keyword evidence="4" id="KW-1185">Reference proteome</keyword>
<reference evidence="3" key="3">
    <citation type="submission" date="2015-06" db="UniProtKB">
        <authorList>
            <consortium name="EnsemblMetazoa"/>
        </authorList>
    </citation>
    <scope>IDENTIFICATION</scope>
</reference>
<dbReference type="EMBL" id="KB097700">
    <property type="protein sequence ID" value="ESN91302.1"/>
    <property type="molecule type" value="Genomic_DNA"/>
</dbReference>
<reference evidence="4" key="1">
    <citation type="submission" date="2012-12" db="EMBL/GenBank/DDBJ databases">
        <authorList>
            <person name="Hellsten U."/>
            <person name="Grimwood J."/>
            <person name="Chapman J.A."/>
            <person name="Shapiro H."/>
            <person name="Aerts A."/>
            <person name="Otillar R.P."/>
            <person name="Terry A.Y."/>
            <person name="Boore J.L."/>
            <person name="Simakov O."/>
            <person name="Marletaz F."/>
            <person name="Cho S.-J."/>
            <person name="Edsinger-Gonzales E."/>
            <person name="Havlak P."/>
            <person name="Kuo D.-H."/>
            <person name="Larsson T."/>
            <person name="Lv J."/>
            <person name="Arendt D."/>
            <person name="Savage R."/>
            <person name="Osoegawa K."/>
            <person name="de Jong P."/>
            <person name="Lindberg D.R."/>
            <person name="Seaver E.C."/>
            <person name="Weisblat D.A."/>
            <person name="Putnam N.H."/>
            <person name="Grigoriev I.V."/>
            <person name="Rokhsar D.S."/>
        </authorList>
    </citation>
    <scope>NUCLEOTIDE SEQUENCE</scope>
</reference>
<proteinExistence type="predicted"/>
<dbReference type="Proteomes" id="UP000015101">
    <property type="component" value="Unassembled WGS sequence"/>
</dbReference>
<dbReference type="InParanoid" id="T1EWK8"/>
<sequence length="309" mass="34503">MNLEGMKYADLQKLAKSYGIKGNQKEKYCTYSIVIVGKPLPAIGQTYVSSLTGLSDKLIEALKKIFDIDNCKNSASSNNDQEDKGNALQEVSKCIGENVPPSNGDICAVFSKCSTLNASNDLNSKENEIKKENKIKSTVKRKTFDSDETCAEHKKDPCIVKDNQIGSVSAEIVEVEMQISAKRGRMSKDDTAKTSINQNCGEVLDGENNRDDDNDLPMKKKLRSSYDKKPSNGLPTALPDTLTYQQHLFVSNLYLLYYQNLKPSAFKRVHLKSNIDGSAVSRRHMFCLVHAYSFELNIIRIKHDIPLCC</sequence>
<reference evidence="2 4" key="2">
    <citation type="journal article" date="2013" name="Nature">
        <title>Insights into bilaterian evolution from three spiralian genomes.</title>
        <authorList>
            <person name="Simakov O."/>
            <person name="Marletaz F."/>
            <person name="Cho S.J."/>
            <person name="Edsinger-Gonzales E."/>
            <person name="Havlak P."/>
            <person name="Hellsten U."/>
            <person name="Kuo D.H."/>
            <person name="Larsson T."/>
            <person name="Lv J."/>
            <person name="Arendt D."/>
            <person name="Savage R."/>
            <person name="Osoegawa K."/>
            <person name="de Jong P."/>
            <person name="Grimwood J."/>
            <person name="Chapman J.A."/>
            <person name="Shapiro H."/>
            <person name="Aerts A."/>
            <person name="Otillar R.P."/>
            <person name="Terry A.Y."/>
            <person name="Boore J.L."/>
            <person name="Grigoriev I.V."/>
            <person name="Lindberg D.R."/>
            <person name="Seaver E.C."/>
            <person name="Weisblat D.A."/>
            <person name="Putnam N.H."/>
            <person name="Rokhsar D.S."/>
        </authorList>
    </citation>
    <scope>NUCLEOTIDE SEQUENCE</scope>
</reference>
<feature type="region of interest" description="Disordered" evidence="1">
    <location>
        <begin position="182"/>
        <end position="232"/>
    </location>
</feature>
<dbReference type="AlphaFoldDB" id="T1EWK8"/>
<accession>T1EWK8</accession>
<name>T1EWK8_HELRO</name>
<dbReference type="CTD" id="20200958"/>
<dbReference type="RefSeq" id="XP_009030181.1">
    <property type="nucleotide sequence ID" value="XM_009031933.1"/>
</dbReference>
<organism evidence="3 4">
    <name type="scientific">Helobdella robusta</name>
    <name type="common">Californian leech</name>
    <dbReference type="NCBI Taxonomy" id="6412"/>
    <lineage>
        <taxon>Eukaryota</taxon>
        <taxon>Metazoa</taxon>
        <taxon>Spiralia</taxon>
        <taxon>Lophotrochozoa</taxon>
        <taxon>Annelida</taxon>
        <taxon>Clitellata</taxon>
        <taxon>Hirudinea</taxon>
        <taxon>Rhynchobdellida</taxon>
        <taxon>Glossiphoniidae</taxon>
        <taxon>Helobdella</taxon>
    </lineage>
</organism>
<evidence type="ECO:0000313" key="3">
    <source>
        <dbReference type="EnsemblMetazoa" id="HelroP165311"/>
    </source>
</evidence>
<evidence type="ECO:0000313" key="2">
    <source>
        <dbReference type="EMBL" id="ESN91302.1"/>
    </source>
</evidence>